<dbReference type="SUPFAM" id="SSF46785">
    <property type="entry name" value="Winged helix' DNA-binding domain"/>
    <property type="match status" value="1"/>
</dbReference>
<accession>R4PY81</accession>
<evidence type="ECO:0000313" key="3">
    <source>
        <dbReference type="Proteomes" id="UP000013893"/>
    </source>
</evidence>
<dbReference type="RefSeq" id="WP_015641646.1">
    <property type="nucleotide sequence ID" value="NC_021219.1"/>
</dbReference>
<name>R4PY81_9BACT</name>
<protein>
    <recommendedName>
        <fullName evidence="1">LexA repressor DNA-binding domain-containing protein</fullName>
    </recommendedName>
</protein>
<gene>
    <name evidence="2" type="ORF">L336_0492</name>
</gene>
<evidence type="ECO:0000313" key="2">
    <source>
        <dbReference type="EMBL" id="AGL62196.1"/>
    </source>
</evidence>
<evidence type="ECO:0000259" key="1">
    <source>
        <dbReference type="Pfam" id="PF01726"/>
    </source>
</evidence>
<keyword evidence="3" id="KW-1185">Reference proteome</keyword>
<dbReference type="EMBL" id="CP005957">
    <property type="protein sequence ID" value="AGL62196.1"/>
    <property type="molecule type" value="Genomic_DNA"/>
</dbReference>
<dbReference type="GO" id="GO:0004252">
    <property type="term" value="F:serine-type endopeptidase activity"/>
    <property type="evidence" value="ECO:0007669"/>
    <property type="project" value="InterPro"/>
</dbReference>
<dbReference type="OrthoDB" id="9787787at2"/>
<dbReference type="InterPro" id="IPR036390">
    <property type="entry name" value="WH_DNA-bd_sf"/>
</dbReference>
<dbReference type="GO" id="GO:0006508">
    <property type="term" value="P:proteolysis"/>
    <property type="evidence" value="ECO:0007669"/>
    <property type="project" value="InterPro"/>
</dbReference>
<dbReference type="InterPro" id="IPR036388">
    <property type="entry name" value="WH-like_DNA-bd_sf"/>
</dbReference>
<dbReference type="HOGENOM" id="CLU_156417_0_0_0"/>
<dbReference type="STRING" id="1332188.L336_0492"/>
<dbReference type="Proteomes" id="UP000013893">
    <property type="component" value="Chromosome"/>
</dbReference>
<dbReference type="KEGG" id="saal:L336_0492"/>
<reference evidence="2 3" key="1">
    <citation type="journal article" date="2013" name="Nat. Biotechnol.">
        <title>Genome sequences of rare, uncultured bacteria obtained by differential coverage binning of multiple metagenomes.</title>
        <authorList>
            <person name="Albertsen M."/>
            <person name="Hugenholtz P."/>
            <person name="Skarshewski A."/>
            <person name="Nielsen K.L."/>
            <person name="Tyson G.W."/>
            <person name="Nielsen P.H."/>
        </authorList>
    </citation>
    <scope>NUCLEOTIDE SEQUENCE [LARGE SCALE GENOMIC DNA]</scope>
    <source>
        <strain evidence="2">TM71</strain>
    </source>
</reference>
<dbReference type="Pfam" id="PF01726">
    <property type="entry name" value="LexA_DNA_bind"/>
    <property type="match status" value="1"/>
</dbReference>
<dbReference type="InterPro" id="IPR006199">
    <property type="entry name" value="LexA_DNA-bd_dom"/>
</dbReference>
<dbReference type="Gene3D" id="1.10.10.10">
    <property type="entry name" value="Winged helix-like DNA-binding domain superfamily/Winged helix DNA-binding domain"/>
    <property type="match status" value="1"/>
</dbReference>
<feature type="domain" description="LexA repressor DNA-binding" evidence="1">
    <location>
        <begin position="1"/>
        <end position="65"/>
    </location>
</feature>
<sequence length="127" mass="14139">MERPTKKQRELLSFIDGFIKGNGYGPSYREIMRALDYKSVSTVATHIDGLIARGWLIKKDSSARTLEVVSSIGTHVAQNHPKTAEQEIRTKIEALRGQGNEQSAKEIATLLESLKILGYDIPEDKLA</sequence>
<proteinExistence type="predicted"/>
<dbReference type="AlphaFoldDB" id="R4PY81"/>
<organism evidence="2 3">
    <name type="scientific">Candidatus Saccharimonas aalborgensis</name>
    <dbReference type="NCBI Taxonomy" id="1332188"/>
    <lineage>
        <taxon>Bacteria</taxon>
        <taxon>Candidatus Saccharimonadota</taxon>
        <taxon>Candidatus Saccharimonadia</taxon>
        <taxon>Candidatus Saccharimonadales</taxon>
        <taxon>Candidatus Saccharimonadaceae</taxon>
        <taxon>Candidatus Saccharimonas</taxon>
    </lineage>
</organism>